<keyword evidence="2" id="KW-0732">Signal</keyword>
<dbReference type="InterPro" id="IPR036938">
    <property type="entry name" value="PAP2/HPO_sf"/>
</dbReference>
<feature type="transmembrane region" description="Helical" evidence="1">
    <location>
        <begin position="124"/>
        <end position="147"/>
    </location>
</feature>
<feature type="domain" description="Phosphatidic acid phosphatase type 2/haloperoxidase" evidence="3">
    <location>
        <begin position="118"/>
        <end position="205"/>
    </location>
</feature>
<evidence type="ECO:0000313" key="4">
    <source>
        <dbReference type="EMBL" id="SDC43319.1"/>
    </source>
</evidence>
<evidence type="ECO:0000256" key="1">
    <source>
        <dbReference type="SAM" id="Phobius"/>
    </source>
</evidence>
<accession>A0A1G6LJD4</accession>
<evidence type="ECO:0000256" key="2">
    <source>
        <dbReference type="SAM" id="SignalP"/>
    </source>
</evidence>
<feature type="chain" id="PRO_5011746564" evidence="2">
    <location>
        <begin position="36"/>
        <end position="230"/>
    </location>
</feature>
<dbReference type="EMBL" id="FMZZ01000002">
    <property type="protein sequence ID" value="SDC43319.1"/>
    <property type="molecule type" value="Genomic_DNA"/>
</dbReference>
<dbReference type="Pfam" id="PF01569">
    <property type="entry name" value="PAP2"/>
    <property type="match status" value="1"/>
</dbReference>
<dbReference type="OrthoDB" id="4571073at2"/>
<organism evidence="4 5">
    <name type="scientific">Actinokineospora iranica</name>
    <dbReference type="NCBI Taxonomy" id="1271860"/>
    <lineage>
        <taxon>Bacteria</taxon>
        <taxon>Bacillati</taxon>
        <taxon>Actinomycetota</taxon>
        <taxon>Actinomycetes</taxon>
        <taxon>Pseudonocardiales</taxon>
        <taxon>Pseudonocardiaceae</taxon>
        <taxon>Actinokineospora</taxon>
    </lineage>
</organism>
<evidence type="ECO:0000259" key="3">
    <source>
        <dbReference type="Pfam" id="PF01569"/>
    </source>
</evidence>
<keyword evidence="1" id="KW-1133">Transmembrane helix</keyword>
<dbReference type="STRING" id="1271860.SAMN05216174_102103"/>
<keyword evidence="1" id="KW-0472">Membrane</keyword>
<proteinExistence type="predicted"/>
<reference evidence="5" key="1">
    <citation type="submission" date="2016-10" db="EMBL/GenBank/DDBJ databases">
        <authorList>
            <person name="Varghese N."/>
            <person name="Submissions S."/>
        </authorList>
    </citation>
    <scope>NUCLEOTIDE SEQUENCE [LARGE SCALE GENOMIC DNA]</scope>
    <source>
        <strain evidence="5">IBRC-M 10403</strain>
    </source>
</reference>
<feature type="signal peptide" evidence="2">
    <location>
        <begin position="1"/>
        <end position="35"/>
    </location>
</feature>
<protein>
    <submittedName>
        <fullName evidence="4">Undecaprenyl-diphosphatase</fullName>
    </submittedName>
</protein>
<keyword evidence="5" id="KW-1185">Reference proteome</keyword>
<feature type="transmembrane region" description="Helical" evidence="1">
    <location>
        <begin position="67"/>
        <end position="86"/>
    </location>
</feature>
<gene>
    <name evidence="4" type="ORF">SAMN05216174_102103</name>
</gene>
<evidence type="ECO:0000313" key="5">
    <source>
        <dbReference type="Proteomes" id="UP000199501"/>
    </source>
</evidence>
<feature type="transmembrane region" description="Helical" evidence="1">
    <location>
        <begin position="93"/>
        <end position="112"/>
    </location>
</feature>
<dbReference type="SUPFAM" id="SSF48317">
    <property type="entry name" value="Acid phosphatase/Vanadium-dependent haloperoxidase"/>
    <property type="match status" value="1"/>
</dbReference>
<name>A0A1G6LJD4_9PSEU</name>
<feature type="transmembrane region" description="Helical" evidence="1">
    <location>
        <begin position="187"/>
        <end position="209"/>
    </location>
</feature>
<sequence>MPPERRLIPIHLTRPAAVTAVVCFAILAAMGAAVAGDTTAGPVDEAGFAAVDAVFTALPGVADPLTLASRPVPVLCVLAAIAAVALRAKRPRIALLAALGPVVTVALNTWALKPLIDRTHDGKLAFPSGHTATLVSVLAVLTLAIAAHAPPGKRRAHTAVAAATALALTAIAVSAIIRLRYHYLTDTIGAVFWAVGAVLAVAALIDWFARRRQPVGDARSVAKTPVNAVE</sequence>
<dbReference type="RefSeq" id="WP_091448905.1">
    <property type="nucleotide sequence ID" value="NZ_FMZZ01000002.1"/>
</dbReference>
<dbReference type="InterPro" id="IPR000326">
    <property type="entry name" value="PAP2/HPO"/>
</dbReference>
<feature type="transmembrane region" description="Helical" evidence="1">
    <location>
        <begin position="159"/>
        <end position="181"/>
    </location>
</feature>
<dbReference type="Proteomes" id="UP000199501">
    <property type="component" value="Unassembled WGS sequence"/>
</dbReference>
<dbReference type="Gene3D" id="1.20.144.10">
    <property type="entry name" value="Phosphatidic acid phosphatase type 2/haloperoxidase"/>
    <property type="match status" value="1"/>
</dbReference>
<keyword evidence="1" id="KW-0812">Transmembrane</keyword>
<dbReference type="AlphaFoldDB" id="A0A1G6LJD4"/>